<evidence type="ECO:0000256" key="4">
    <source>
        <dbReference type="ARBA" id="ARBA00035264"/>
    </source>
</evidence>
<dbReference type="EMBL" id="MU853338">
    <property type="protein sequence ID" value="KAK4113976.1"/>
    <property type="molecule type" value="Genomic_DNA"/>
</dbReference>
<evidence type="ECO:0000256" key="2">
    <source>
        <dbReference type="ARBA" id="ARBA00022980"/>
    </source>
</evidence>
<accession>A0AAN6YTZ2</accession>
<dbReference type="InterPro" id="IPR036870">
    <property type="entry name" value="Ribosomal_bS18_sf"/>
</dbReference>
<dbReference type="Gene3D" id="4.10.640.10">
    <property type="entry name" value="Ribosomal protein S18"/>
    <property type="match status" value="1"/>
</dbReference>
<sequence>MSCRQWLSSAVRRLPSGAGQQQTRALSTSTPDAKGLQMLPRAGGGGGSGGGGTMIRRVVGIRGGNPNNNNNPTDALQSLLSLGDTRRSGRGPVTAEEQREIMEQQQQANNARLSVRDLRNSATTDNFLSYMPRRWKAGDVYSPRDLSPVEQKKWTKRQAPLKDIVDLLGFNPLDNYKNFSFISEFMTPFGRIKHSRETGLRPVNQRKVAKAIRRAIGMGLHPSVHKHPELMRLSNQGFPMYVPRTTSTAEKKL</sequence>
<evidence type="ECO:0000256" key="3">
    <source>
        <dbReference type="ARBA" id="ARBA00023274"/>
    </source>
</evidence>
<reference evidence="7" key="1">
    <citation type="journal article" date="2023" name="Mol. Phylogenet. Evol.">
        <title>Genome-scale phylogeny and comparative genomics of the fungal order Sordariales.</title>
        <authorList>
            <person name="Hensen N."/>
            <person name="Bonometti L."/>
            <person name="Westerberg I."/>
            <person name="Brannstrom I.O."/>
            <person name="Guillou S."/>
            <person name="Cros-Aarteil S."/>
            <person name="Calhoun S."/>
            <person name="Haridas S."/>
            <person name="Kuo A."/>
            <person name="Mondo S."/>
            <person name="Pangilinan J."/>
            <person name="Riley R."/>
            <person name="LaButti K."/>
            <person name="Andreopoulos B."/>
            <person name="Lipzen A."/>
            <person name="Chen C."/>
            <person name="Yan M."/>
            <person name="Daum C."/>
            <person name="Ng V."/>
            <person name="Clum A."/>
            <person name="Steindorff A."/>
            <person name="Ohm R.A."/>
            <person name="Martin F."/>
            <person name="Silar P."/>
            <person name="Natvig D.O."/>
            <person name="Lalanne C."/>
            <person name="Gautier V."/>
            <person name="Ament-Velasquez S.L."/>
            <person name="Kruys A."/>
            <person name="Hutchinson M.I."/>
            <person name="Powell A.J."/>
            <person name="Barry K."/>
            <person name="Miller A.N."/>
            <person name="Grigoriev I.V."/>
            <person name="Debuchy R."/>
            <person name="Gladieux P."/>
            <person name="Hiltunen Thoren M."/>
            <person name="Johannesson H."/>
        </authorList>
    </citation>
    <scope>NUCLEOTIDE SEQUENCE</scope>
    <source>
        <strain evidence="7">CBS 508.74</strain>
    </source>
</reference>
<dbReference type="Pfam" id="PF01084">
    <property type="entry name" value="Ribosomal_S18"/>
    <property type="match status" value="1"/>
</dbReference>
<dbReference type="SUPFAM" id="SSF46911">
    <property type="entry name" value="Ribosomal protein S18"/>
    <property type="match status" value="1"/>
</dbReference>
<dbReference type="GO" id="GO:0005763">
    <property type="term" value="C:mitochondrial small ribosomal subunit"/>
    <property type="evidence" value="ECO:0007669"/>
    <property type="project" value="TreeGrafter"/>
</dbReference>
<evidence type="ECO:0000256" key="1">
    <source>
        <dbReference type="ARBA" id="ARBA00005589"/>
    </source>
</evidence>
<dbReference type="GeneID" id="89939056"/>
<dbReference type="Proteomes" id="UP001302812">
    <property type="component" value="Unassembled WGS sequence"/>
</dbReference>
<dbReference type="FunFam" id="4.10.640.10:FF:000013">
    <property type="entry name" value="37S ribosomal protein S18"/>
    <property type="match status" value="1"/>
</dbReference>
<comment type="similarity">
    <text evidence="1">Belongs to the bacterial ribosomal protein bS18 family.</text>
</comment>
<evidence type="ECO:0000313" key="7">
    <source>
        <dbReference type="EMBL" id="KAK4113976.1"/>
    </source>
</evidence>
<dbReference type="PANTHER" id="PTHR13479">
    <property type="entry name" value="30S RIBOSOMAL PROTEIN S18"/>
    <property type="match status" value="1"/>
</dbReference>
<evidence type="ECO:0000313" key="8">
    <source>
        <dbReference type="Proteomes" id="UP001302812"/>
    </source>
</evidence>
<evidence type="ECO:0000256" key="6">
    <source>
        <dbReference type="SAM" id="MobiDB-lite"/>
    </source>
</evidence>
<dbReference type="GO" id="GO:0070181">
    <property type="term" value="F:small ribosomal subunit rRNA binding"/>
    <property type="evidence" value="ECO:0007669"/>
    <property type="project" value="TreeGrafter"/>
</dbReference>
<keyword evidence="5" id="KW-0175">Coiled coil</keyword>
<dbReference type="AlphaFoldDB" id="A0AAN6YTZ2"/>
<feature type="region of interest" description="Disordered" evidence="6">
    <location>
        <begin position="12"/>
        <end position="54"/>
    </location>
</feature>
<proteinExistence type="inferred from homology"/>
<feature type="coiled-coil region" evidence="5">
    <location>
        <begin position="94"/>
        <end position="121"/>
    </location>
</feature>
<keyword evidence="2 7" id="KW-0689">Ribosomal protein</keyword>
<evidence type="ECO:0000256" key="5">
    <source>
        <dbReference type="SAM" id="Coils"/>
    </source>
</evidence>
<protein>
    <recommendedName>
        <fullName evidence="4">Small ribosomal subunit protein bS18m</fullName>
    </recommendedName>
</protein>
<keyword evidence="3" id="KW-0687">Ribonucleoprotein</keyword>
<dbReference type="GO" id="GO:0003735">
    <property type="term" value="F:structural constituent of ribosome"/>
    <property type="evidence" value="ECO:0007669"/>
    <property type="project" value="InterPro"/>
</dbReference>
<reference evidence="7" key="2">
    <citation type="submission" date="2023-05" db="EMBL/GenBank/DDBJ databases">
        <authorList>
            <consortium name="Lawrence Berkeley National Laboratory"/>
            <person name="Steindorff A."/>
            <person name="Hensen N."/>
            <person name="Bonometti L."/>
            <person name="Westerberg I."/>
            <person name="Brannstrom I.O."/>
            <person name="Guillou S."/>
            <person name="Cros-Aarteil S."/>
            <person name="Calhoun S."/>
            <person name="Haridas S."/>
            <person name="Kuo A."/>
            <person name="Mondo S."/>
            <person name="Pangilinan J."/>
            <person name="Riley R."/>
            <person name="Labutti K."/>
            <person name="Andreopoulos B."/>
            <person name="Lipzen A."/>
            <person name="Chen C."/>
            <person name="Yanf M."/>
            <person name="Daum C."/>
            <person name="Ng V."/>
            <person name="Clum A."/>
            <person name="Ohm R."/>
            <person name="Martin F."/>
            <person name="Silar P."/>
            <person name="Natvig D."/>
            <person name="Lalanne C."/>
            <person name="Gautier V."/>
            <person name="Ament-Velasquez S.L."/>
            <person name="Kruys A."/>
            <person name="Hutchinson M.I."/>
            <person name="Powell A.J."/>
            <person name="Barry K."/>
            <person name="Miller A.N."/>
            <person name="Grigoriev I.V."/>
            <person name="Debuchy R."/>
            <person name="Gladieux P."/>
            <person name="Thoren M.H."/>
            <person name="Johannesson H."/>
        </authorList>
    </citation>
    <scope>NUCLEOTIDE SEQUENCE</scope>
    <source>
        <strain evidence="7">CBS 508.74</strain>
    </source>
</reference>
<feature type="compositionally biased region" description="Gly residues" evidence="6">
    <location>
        <begin position="42"/>
        <end position="53"/>
    </location>
</feature>
<dbReference type="GO" id="GO:0032543">
    <property type="term" value="P:mitochondrial translation"/>
    <property type="evidence" value="ECO:0007669"/>
    <property type="project" value="TreeGrafter"/>
</dbReference>
<name>A0AAN6YTZ2_9PEZI</name>
<dbReference type="PANTHER" id="PTHR13479:SF40">
    <property type="entry name" value="SMALL RIBOSOMAL SUBUNIT PROTEIN BS18M"/>
    <property type="match status" value="1"/>
</dbReference>
<feature type="compositionally biased region" description="Polar residues" evidence="6">
    <location>
        <begin position="18"/>
        <end position="31"/>
    </location>
</feature>
<keyword evidence="8" id="KW-1185">Reference proteome</keyword>
<comment type="caution">
    <text evidence="7">The sequence shown here is derived from an EMBL/GenBank/DDBJ whole genome shotgun (WGS) entry which is preliminary data.</text>
</comment>
<gene>
    <name evidence="7" type="ORF">N656DRAFT_778032</name>
</gene>
<dbReference type="InterPro" id="IPR001648">
    <property type="entry name" value="Ribosomal_bS18"/>
</dbReference>
<dbReference type="RefSeq" id="XP_064671546.1">
    <property type="nucleotide sequence ID" value="XM_064814931.1"/>
</dbReference>
<organism evidence="7 8">
    <name type="scientific">Canariomyces notabilis</name>
    <dbReference type="NCBI Taxonomy" id="2074819"/>
    <lineage>
        <taxon>Eukaryota</taxon>
        <taxon>Fungi</taxon>
        <taxon>Dikarya</taxon>
        <taxon>Ascomycota</taxon>
        <taxon>Pezizomycotina</taxon>
        <taxon>Sordariomycetes</taxon>
        <taxon>Sordariomycetidae</taxon>
        <taxon>Sordariales</taxon>
        <taxon>Chaetomiaceae</taxon>
        <taxon>Canariomyces</taxon>
    </lineage>
</organism>